<dbReference type="GO" id="GO:0006974">
    <property type="term" value="P:DNA damage response"/>
    <property type="evidence" value="ECO:0007669"/>
    <property type="project" value="TreeGrafter"/>
</dbReference>
<dbReference type="KEGG" id="awd:AWOD_I_0022"/>
<keyword evidence="1" id="KW-0472">Membrane</keyword>
<evidence type="ECO:0000256" key="1">
    <source>
        <dbReference type="SAM" id="Phobius"/>
    </source>
</evidence>
<dbReference type="Pfam" id="PF05360">
    <property type="entry name" value="YiaAB"/>
    <property type="match status" value="2"/>
</dbReference>
<evidence type="ECO:0000313" key="3">
    <source>
        <dbReference type="EMBL" id="CED70120.1"/>
    </source>
</evidence>
<dbReference type="Proteomes" id="UP000032427">
    <property type="component" value="Chromosome 1"/>
</dbReference>
<dbReference type="NCBIfam" id="NF008482">
    <property type="entry name" value="PRK11383.1"/>
    <property type="match status" value="1"/>
</dbReference>
<accession>A0A090IP89</accession>
<evidence type="ECO:0000259" key="2">
    <source>
        <dbReference type="Pfam" id="PF05360"/>
    </source>
</evidence>
<dbReference type="AlphaFoldDB" id="A0A090IP89"/>
<feature type="transmembrane region" description="Helical" evidence="1">
    <location>
        <begin position="71"/>
        <end position="93"/>
    </location>
</feature>
<feature type="transmembrane region" description="Helical" evidence="1">
    <location>
        <begin position="42"/>
        <end position="59"/>
    </location>
</feature>
<feature type="domain" description="YiaAB two helix" evidence="2">
    <location>
        <begin position="12"/>
        <end position="64"/>
    </location>
</feature>
<name>A0A090IP89_9GAMM</name>
<dbReference type="HOGENOM" id="CLU_123353_0_0_6"/>
<dbReference type="PANTHER" id="PTHR37290">
    <property type="entry name" value="INNER MEMBRANE PROTEIN YIAA-RELATED"/>
    <property type="match status" value="1"/>
</dbReference>
<feature type="transmembrane region" description="Helical" evidence="1">
    <location>
        <begin position="105"/>
        <end position="121"/>
    </location>
</feature>
<dbReference type="GeneID" id="28539551"/>
<proteinExistence type="predicted"/>
<dbReference type="PATRIC" id="fig|80852.17.peg.22"/>
<keyword evidence="1" id="KW-1133">Transmembrane helix</keyword>
<dbReference type="GO" id="GO:0005886">
    <property type="term" value="C:plasma membrane"/>
    <property type="evidence" value="ECO:0007669"/>
    <property type="project" value="TreeGrafter"/>
</dbReference>
<evidence type="ECO:0000313" key="4">
    <source>
        <dbReference type="Proteomes" id="UP000032427"/>
    </source>
</evidence>
<dbReference type="InterPro" id="IPR008024">
    <property type="entry name" value="YiaAB"/>
</dbReference>
<dbReference type="PANTHER" id="PTHR37290:SF1">
    <property type="entry name" value="INNER MEMBRANE PROTEIN YIAA"/>
    <property type="match status" value="1"/>
</dbReference>
<keyword evidence="4" id="KW-1185">Reference proteome</keyword>
<dbReference type="STRING" id="80852.AWOD_I_0022"/>
<feature type="transmembrane region" description="Helical" evidence="1">
    <location>
        <begin position="12"/>
        <end position="30"/>
    </location>
</feature>
<sequence length="144" mass="16084">MEQIYQKPTNSFVMASWGAFIIGTTAYLFGLWYSNMELNEKGYYLSLLLLGLFAAISLQKTIRDKQEGMNITVMYTMCCRVALIAAIALLAVGLRNAELLLSEKGFFTMAYTLSLFSVVTVQKNVRDIAASGDEITEIPEEIIE</sequence>
<protein>
    <submittedName>
        <fullName evidence="3">Putative inner membrane protein</fullName>
    </submittedName>
</protein>
<gene>
    <name evidence="3" type="ORF">AWOD_I_0022</name>
</gene>
<organism evidence="3 4">
    <name type="scientific">Aliivibrio wodanis</name>
    <dbReference type="NCBI Taxonomy" id="80852"/>
    <lineage>
        <taxon>Bacteria</taxon>
        <taxon>Pseudomonadati</taxon>
        <taxon>Pseudomonadota</taxon>
        <taxon>Gammaproteobacteria</taxon>
        <taxon>Vibrionales</taxon>
        <taxon>Vibrionaceae</taxon>
        <taxon>Aliivibrio</taxon>
    </lineage>
</organism>
<reference evidence="4" key="1">
    <citation type="submission" date="2014-09" db="EMBL/GenBank/DDBJ databases">
        <authorList>
            <person name="Hjerde E."/>
        </authorList>
    </citation>
    <scope>NUCLEOTIDE SEQUENCE [LARGE SCALE GENOMIC DNA]</scope>
    <source>
        <strain evidence="4">06/09/139</strain>
    </source>
</reference>
<keyword evidence="1" id="KW-0812">Transmembrane</keyword>
<feature type="domain" description="YiaAB two helix" evidence="2">
    <location>
        <begin position="75"/>
        <end position="127"/>
    </location>
</feature>
<dbReference type="EMBL" id="LN554846">
    <property type="protein sequence ID" value="CED70120.1"/>
    <property type="molecule type" value="Genomic_DNA"/>
</dbReference>
<dbReference type="OrthoDB" id="3295178at2"/>
<dbReference type="InterPro" id="IPR038972">
    <property type="entry name" value="YiaA-like"/>
</dbReference>